<evidence type="ECO:0000313" key="1">
    <source>
        <dbReference type="EMBL" id="PWN26957.1"/>
    </source>
</evidence>
<dbReference type="GeneID" id="37025830"/>
<protein>
    <submittedName>
        <fullName evidence="1">Uncharacterized protein</fullName>
    </submittedName>
</protein>
<name>A0A316UNU2_9BASI</name>
<reference evidence="1 2" key="1">
    <citation type="journal article" date="2018" name="Mol. Biol. Evol.">
        <title>Broad Genomic Sampling Reveals a Smut Pathogenic Ancestry of the Fungal Clade Ustilaginomycotina.</title>
        <authorList>
            <person name="Kijpornyongpan T."/>
            <person name="Mondo S.J."/>
            <person name="Barry K."/>
            <person name="Sandor L."/>
            <person name="Lee J."/>
            <person name="Lipzen A."/>
            <person name="Pangilinan J."/>
            <person name="LaButti K."/>
            <person name="Hainaut M."/>
            <person name="Henrissat B."/>
            <person name="Grigoriev I.V."/>
            <person name="Spatafora J.W."/>
            <person name="Aime M.C."/>
        </authorList>
    </citation>
    <scope>NUCLEOTIDE SEQUENCE [LARGE SCALE GENOMIC DNA]</scope>
    <source>
        <strain evidence="1 2">MCA 5214</strain>
    </source>
</reference>
<dbReference type="EMBL" id="KZ819669">
    <property type="protein sequence ID" value="PWN26957.1"/>
    <property type="molecule type" value="Genomic_DNA"/>
</dbReference>
<dbReference type="STRING" id="1569628.A0A316UNU2"/>
<gene>
    <name evidence="1" type="ORF">BDZ90DRAFT_208375</name>
</gene>
<sequence>AAAATAVSAGPIMERTFGGSWSFSWGSYTEKAPWKDNSKPSWCHGEQISGIPTWSGGDWAKQCKTNPWAFWTMWYKPQWCKTGNKPKPIPSTPSTNPTCDGAYQVVFQDLQKQADTGVYAGQTVGAATVDNENYLTYGLATSVDGCLETCDKTEGCVFVNVYQDHVDNYPADVADLPESAQKKYAPGTLTCALYKACSDKDKATNFAGQQDPTKILNSDGYCKSGNC</sequence>
<dbReference type="RefSeq" id="XP_025361569.1">
    <property type="nucleotide sequence ID" value="XM_025504007.1"/>
</dbReference>
<dbReference type="Proteomes" id="UP000245884">
    <property type="component" value="Unassembled WGS sequence"/>
</dbReference>
<feature type="non-terminal residue" evidence="1">
    <location>
        <position position="1"/>
    </location>
</feature>
<evidence type="ECO:0000313" key="2">
    <source>
        <dbReference type="Proteomes" id="UP000245884"/>
    </source>
</evidence>
<accession>A0A316UNU2</accession>
<keyword evidence="2" id="KW-1185">Reference proteome</keyword>
<feature type="non-terminal residue" evidence="1">
    <location>
        <position position="227"/>
    </location>
</feature>
<dbReference type="AlphaFoldDB" id="A0A316UNU2"/>
<organism evidence="1 2">
    <name type="scientific">Jaminaea rosea</name>
    <dbReference type="NCBI Taxonomy" id="1569628"/>
    <lineage>
        <taxon>Eukaryota</taxon>
        <taxon>Fungi</taxon>
        <taxon>Dikarya</taxon>
        <taxon>Basidiomycota</taxon>
        <taxon>Ustilaginomycotina</taxon>
        <taxon>Exobasidiomycetes</taxon>
        <taxon>Microstromatales</taxon>
        <taxon>Microstromatales incertae sedis</taxon>
        <taxon>Jaminaea</taxon>
    </lineage>
</organism>
<proteinExistence type="predicted"/>
<dbReference type="OrthoDB" id="271448at2759"/>